<dbReference type="GO" id="GO:0016651">
    <property type="term" value="F:oxidoreductase activity, acting on NAD(P)H"/>
    <property type="evidence" value="ECO:0007669"/>
    <property type="project" value="UniProtKB-ARBA"/>
</dbReference>
<dbReference type="PROSITE" id="PS50902">
    <property type="entry name" value="FLAVODOXIN_LIKE"/>
    <property type="match status" value="1"/>
</dbReference>
<dbReference type="InterPro" id="IPR029039">
    <property type="entry name" value="Flavoprotein-like_sf"/>
</dbReference>
<dbReference type="Proteomes" id="UP000823863">
    <property type="component" value="Unassembled WGS sequence"/>
</dbReference>
<dbReference type="InterPro" id="IPR008254">
    <property type="entry name" value="Flavodoxin/NO_synth"/>
</dbReference>
<reference evidence="3" key="2">
    <citation type="submission" date="2021-04" db="EMBL/GenBank/DDBJ databases">
        <authorList>
            <person name="Gilroy R."/>
        </authorList>
    </citation>
    <scope>NUCLEOTIDE SEQUENCE</scope>
    <source>
        <strain evidence="3">CHK198-12963</strain>
    </source>
</reference>
<evidence type="ECO:0000313" key="3">
    <source>
        <dbReference type="EMBL" id="HJC66439.1"/>
    </source>
</evidence>
<feature type="domain" description="Flavodoxin-like" evidence="2">
    <location>
        <begin position="28"/>
        <end position="180"/>
    </location>
</feature>
<dbReference type="AlphaFoldDB" id="A0A9D2PU41"/>
<comment type="caution">
    <text evidence="3">The sequence shown here is derived from an EMBL/GenBank/DDBJ whole genome shotgun (WGS) entry which is preliminary data.</text>
</comment>
<proteinExistence type="predicted"/>
<sequence>MAVAAGYAGTRGQAADQTAEQPESDSRILVAYFSKTGNTREAAVQIQAAAGGDLFEITVADPYPDSYQETVDRAREELDQNARPDLSSTVPNMADYDVIILGYPIWWHTEPMAINTFLESYDLTGKTILPFCTSGGSSIEESMPDLRQIAQSRGAVVGTGLTANSLTESEIDSWLSSNGI</sequence>
<reference evidence="3" key="1">
    <citation type="journal article" date="2021" name="PeerJ">
        <title>Extensive microbial diversity within the chicken gut microbiome revealed by metagenomics and culture.</title>
        <authorList>
            <person name="Gilroy R."/>
            <person name="Ravi A."/>
            <person name="Getino M."/>
            <person name="Pursley I."/>
            <person name="Horton D.L."/>
            <person name="Alikhan N.F."/>
            <person name="Baker D."/>
            <person name="Gharbi K."/>
            <person name="Hall N."/>
            <person name="Watson M."/>
            <person name="Adriaenssens E.M."/>
            <person name="Foster-Nyarko E."/>
            <person name="Jarju S."/>
            <person name="Secka A."/>
            <person name="Antonio M."/>
            <person name="Oren A."/>
            <person name="Chaudhuri R.R."/>
            <person name="La Ragione R."/>
            <person name="Hildebrand F."/>
            <person name="Pallen M.J."/>
        </authorList>
    </citation>
    <scope>NUCLEOTIDE SEQUENCE</scope>
    <source>
        <strain evidence="3">CHK198-12963</strain>
    </source>
</reference>
<name>A0A9D2PU41_9FIRM</name>
<dbReference type="GO" id="GO:0010181">
    <property type="term" value="F:FMN binding"/>
    <property type="evidence" value="ECO:0007669"/>
    <property type="project" value="InterPro"/>
</dbReference>
<dbReference type="PANTHER" id="PTHR39201">
    <property type="entry name" value="EXPORTED PROTEIN-RELATED"/>
    <property type="match status" value="1"/>
</dbReference>
<dbReference type="PANTHER" id="PTHR39201:SF1">
    <property type="entry name" value="FLAVODOXIN-LIKE DOMAIN-CONTAINING PROTEIN"/>
    <property type="match status" value="1"/>
</dbReference>
<dbReference type="SUPFAM" id="SSF52218">
    <property type="entry name" value="Flavoproteins"/>
    <property type="match status" value="1"/>
</dbReference>
<organism evidence="3 4">
    <name type="scientific">Candidatus Enterocloster excrementigallinarum</name>
    <dbReference type="NCBI Taxonomy" id="2838558"/>
    <lineage>
        <taxon>Bacteria</taxon>
        <taxon>Bacillati</taxon>
        <taxon>Bacillota</taxon>
        <taxon>Clostridia</taxon>
        <taxon>Lachnospirales</taxon>
        <taxon>Lachnospiraceae</taxon>
        <taxon>Enterocloster</taxon>
    </lineage>
</organism>
<feature type="region of interest" description="Disordered" evidence="1">
    <location>
        <begin position="1"/>
        <end position="24"/>
    </location>
</feature>
<dbReference type="EMBL" id="DWWB01000035">
    <property type="protein sequence ID" value="HJC66439.1"/>
    <property type="molecule type" value="Genomic_DNA"/>
</dbReference>
<accession>A0A9D2PU41</accession>
<evidence type="ECO:0000256" key="1">
    <source>
        <dbReference type="SAM" id="MobiDB-lite"/>
    </source>
</evidence>
<evidence type="ECO:0000259" key="2">
    <source>
        <dbReference type="PROSITE" id="PS50902"/>
    </source>
</evidence>
<evidence type="ECO:0000313" key="4">
    <source>
        <dbReference type="Proteomes" id="UP000823863"/>
    </source>
</evidence>
<protein>
    <submittedName>
        <fullName evidence="3">NAD(P)H-dependent oxidoreductase</fullName>
    </submittedName>
</protein>
<dbReference type="Pfam" id="PF12682">
    <property type="entry name" value="Flavodoxin_4"/>
    <property type="match status" value="1"/>
</dbReference>
<gene>
    <name evidence="3" type="ORF">H9931_06935</name>
</gene>
<dbReference type="Gene3D" id="3.40.50.360">
    <property type="match status" value="1"/>
</dbReference>